<dbReference type="SUPFAM" id="SSF51735">
    <property type="entry name" value="NAD(P)-binding Rossmann-fold domains"/>
    <property type="match status" value="1"/>
</dbReference>
<dbReference type="Proteomes" id="UP001446871">
    <property type="component" value="Unassembled WGS sequence"/>
</dbReference>
<reference evidence="4 5" key="1">
    <citation type="submission" date="2023-01" db="EMBL/GenBank/DDBJ databases">
        <title>Analysis of 21 Apiospora genomes using comparative genomics revels a genus with tremendous synthesis potential of carbohydrate active enzymes and secondary metabolites.</title>
        <authorList>
            <person name="Sorensen T."/>
        </authorList>
    </citation>
    <scope>NUCLEOTIDE SEQUENCE [LARGE SCALE GENOMIC DNA]</scope>
    <source>
        <strain evidence="4 5">CBS 83171</strain>
    </source>
</reference>
<protein>
    <submittedName>
        <fullName evidence="4">Zinc-binding oxidoreductase</fullName>
    </submittedName>
</protein>
<dbReference type="EMBL" id="JAQQWM010000008">
    <property type="protein sequence ID" value="KAK8054269.1"/>
    <property type="molecule type" value="Genomic_DNA"/>
</dbReference>
<dbReference type="SUPFAM" id="SSF50129">
    <property type="entry name" value="GroES-like"/>
    <property type="match status" value="1"/>
</dbReference>
<name>A0ABR1U5V1_9PEZI</name>
<dbReference type="Gene3D" id="3.40.50.720">
    <property type="entry name" value="NAD(P)-binding Rossmann-like Domain"/>
    <property type="match status" value="1"/>
</dbReference>
<evidence type="ECO:0000256" key="1">
    <source>
        <dbReference type="ARBA" id="ARBA00008072"/>
    </source>
</evidence>
<organism evidence="4 5">
    <name type="scientific">Apiospora saccharicola</name>
    <dbReference type="NCBI Taxonomy" id="335842"/>
    <lineage>
        <taxon>Eukaryota</taxon>
        <taxon>Fungi</taxon>
        <taxon>Dikarya</taxon>
        <taxon>Ascomycota</taxon>
        <taxon>Pezizomycotina</taxon>
        <taxon>Sordariomycetes</taxon>
        <taxon>Xylariomycetidae</taxon>
        <taxon>Amphisphaeriales</taxon>
        <taxon>Apiosporaceae</taxon>
        <taxon>Apiospora</taxon>
    </lineage>
</organism>
<evidence type="ECO:0000313" key="5">
    <source>
        <dbReference type="Proteomes" id="UP001446871"/>
    </source>
</evidence>
<dbReference type="InterPro" id="IPR013149">
    <property type="entry name" value="ADH-like_C"/>
</dbReference>
<dbReference type="Gene3D" id="3.90.180.10">
    <property type="entry name" value="Medium-chain alcohol dehydrogenases, catalytic domain"/>
    <property type="match status" value="1"/>
</dbReference>
<dbReference type="InterPro" id="IPR013154">
    <property type="entry name" value="ADH-like_N"/>
</dbReference>
<dbReference type="InterPro" id="IPR036291">
    <property type="entry name" value="NAD(P)-bd_dom_sf"/>
</dbReference>
<proteinExistence type="inferred from homology"/>
<comment type="caution">
    <text evidence="4">The sequence shown here is derived from an EMBL/GenBank/DDBJ whole genome shotgun (WGS) entry which is preliminary data.</text>
</comment>
<feature type="domain" description="Enoyl reductase (ER)" evidence="3">
    <location>
        <begin position="13"/>
        <end position="349"/>
    </location>
</feature>
<keyword evidence="5" id="KW-1185">Reference proteome</keyword>
<evidence type="ECO:0000259" key="3">
    <source>
        <dbReference type="SMART" id="SM00829"/>
    </source>
</evidence>
<dbReference type="InterPro" id="IPR011032">
    <property type="entry name" value="GroES-like_sf"/>
</dbReference>
<evidence type="ECO:0000256" key="2">
    <source>
        <dbReference type="ARBA" id="ARBA00023002"/>
    </source>
</evidence>
<dbReference type="InterPro" id="IPR047122">
    <property type="entry name" value="Trans-enoyl_RdTase-like"/>
</dbReference>
<dbReference type="InterPro" id="IPR020843">
    <property type="entry name" value="ER"/>
</dbReference>
<comment type="similarity">
    <text evidence="1">Belongs to the zinc-containing alcohol dehydrogenase family.</text>
</comment>
<gene>
    <name evidence="4" type="ORF">PG996_013570</name>
</gene>
<sequence length="351" mass="37042">MSQPENQAVWLKASKAPLEVGPAPYTNPGPGQLVVKNAAIGINPIDWLKQFLGENILPHIKYPTIFGEDVAGTVIAIGEGVTRFKVGDRVLAVAGLIPSNNTHEGAFQLYTVAREWLTTPLPDSMSFEQGCVLPLALIVAGTGLFDPEYAGLDYPTVPARPKDGKRVVIVAGGASAVGGTGVQLAAAAGYEVVSTSSPKNFDLVKSLGATSVVDYNAPDVAEQLLAAVKGKQLCGALSLGDGTPDYLADVLRRHDESAGPTKKFIARAEGKHSVPEDGEVDVKFILISPPVIGPQTHLRPLFEDYLPKALANGQFEPRPKPQVVGKGLDKIQGAFETLRKGVSATKIVVQL</sequence>
<dbReference type="Pfam" id="PF08240">
    <property type="entry name" value="ADH_N"/>
    <property type="match status" value="1"/>
</dbReference>
<evidence type="ECO:0000313" key="4">
    <source>
        <dbReference type="EMBL" id="KAK8054269.1"/>
    </source>
</evidence>
<dbReference type="CDD" id="cd08249">
    <property type="entry name" value="enoyl_reductase_like"/>
    <property type="match status" value="1"/>
</dbReference>
<dbReference type="SMART" id="SM00829">
    <property type="entry name" value="PKS_ER"/>
    <property type="match status" value="1"/>
</dbReference>
<accession>A0ABR1U5V1</accession>
<keyword evidence="2" id="KW-0560">Oxidoreductase</keyword>
<dbReference type="PANTHER" id="PTHR45348:SF2">
    <property type="entry name" value="ZINC-TYPE ALCOHOL DEHYDROGENASE-LIKE PROTEIN C2E1P3.01"/>
    <property type="match status" value="1"/>
</dbReference>
<dbReference type="PANTHER" id="PTHR45348">
    <property type="entry name" value="HYPOTHETICAL OXIDOREDUCTASE (EUROFUNG)"/>
    <property type="match status" value="1"/>
</dbReference>
<dbReference type="Pfam" id="PF00107">
    <property type="entry name" value="ADH_zinc_N"/>
    <property type="match status" value="1"/>
</dbReference>